<dbReference type="InterPro" id="IPR035979">
    <property type="entry name" value="RBD_domain_sf"/>
</dbReference>
<feature type="region of interest" description="Disordered" evidence="2">
    <location>
        <begin position="220"/>
        <end position="257"/>
    </location>
</feature>
<evidence type="ECO:0000313" key="5">
    <source>
        <dbReference type="Proteomes" id="UP001212411"/>
    </source>
</evidence>
<dbReference type="Proteomes" id="UP001212411">
    <property type="component" value="Chromosome 1"/>
</dbReference>
<dbReference type="RefSeq" id="XP_056036719.1">
    <property type="nucleotide sequence ID" value="XM_056180644.1"/>
</dbReference>
<name>A0AAE9WA29_9SCHI</name>
<keyword evidence="5" id="KW-1185">Reference proteome</keyword>
<evidence type="ECO:0000256" key="2">
    <source>
        <dbReference type="SAM" id="MobiDB-lite"/>
    </source>
</evidence>
<dbReference type="Gene3D" id="3.30.70.330">
    <property type="match status" value="1"/>
</dbReference>
<dbReference type="GeneID" id="80875333"/>
<dbReference type="InterPro" id="IPR000504">
    <property type="entry name" value="RRM_dom"/>
</dbReference>
<accession>A0AAE9WA29</accession>
<feature type="compositionally biased region" description="Polar residues" evidence="2">
    <location>
        <begin position="73"/>
        <end position="82"/>
    </location>
</feature>
<protein>
    <submittedName>
        <fullName evidence="4">RNA-binding protein Vip1</fullName>
    </submittedName>
</protein>
<feature type="domain" description="RRM" evidence="3">
    <location>
        <begin position="3"/>
        <end position="76"/>
    </location>
</feature>
<reference evidence="4 5" key="1">
    <citation type="journal article" date="2023" name="G3 (Bethesda)">
        <title>A high-quality reference genome for the fission yeast Schizosaccharomyces osmophilus.</title>
        <authorList>
            <person name="Jia G.S."/>
            <person name="Zhang W.C."/>
            <person name="Liang Y."/>
            <person name="Liu X.H."/>
            <person name="Rhind N."/>
            <person name="Pidoux A."/>
            <person name="Brysch-Herzberg M."/>
            <person name="Du L.L."/>
        </authorList>
    </citation>
    <scope>NUCLEOTIDE SEQUENCE [LARGE SCALE GENOMIC DNA]</scope>
    <source>
        <strain evidence="4 5">CBS 15793</strain>
    </source>
</reference>
<dbReference type="SUPFAM" id="SSF54928">
    <property type="entry name" value="RNA-binding domain, RBD"/>
    <property type="match status" value="1"/>
</dbReference>
<dbReference type="PROSITE" id="PS50102">
    <property type="entry name" value="RRM"/>
    <property type="match status" value="1"/>
</dbReference>
<dbReference type="PANTHER" id="PTHR32343:SF10">
    <property type="entry name" value="RNA-BINDING REGION RNP-1 DOMAIN-CONTAINING PROTEIN"/>
    <property type="match status" value="1"/>
</dbReference>
<feature type="region of interest" description="Disordered" evidence="2">
    <location>
        <begin position="73"/>
        <end position="101"/>
    </location>
</feature>
<dbReference type="GO" id="GO:0003723">
    <property type="term" value="F:RNA binding"/>
    <property type="evidence" value="ECO:0007669"/>
    <property type="project" value="UniProtKB-UniRule"/>
</dbReference>
<dbReference type="InterPro" id="IPR012677">
    <property type="entry name" value="Nucleotide-bd_a/b_plait_sf"/>
</dbReference>
<dbReference type="Pfam" id="PF00076">
    <property type="entry name" value="RRM_1"/>
    <property type="match status" value="1"/>
</dbReference>
<dbReference type="KEGG" id="som:SOMG_01851"/>
<sequence>MSNQVIVKNISLEVTEKQISDFFSFCGKVSSISTFKEGETQTAKIQFERPSATKTALLLQDALLGQNKIQISSSDAPASAGSTHDKGGAGGDQAASQEDKPRSAIISELLGRGYHLSDVTLEKGIQLDQSLGVSSKFKGVLESALSSVHSMNERYHVTEKANEVDSKLSISDTYKRTTSLFSNYFNKAYETAAGTSAGQKVHSVYDSGKSQLRGIHSEARKVADSKVHGEDATTGHTEAPAAPVAPAQPSVDTKISE</sequence>
<evidence type="ECO:0000313" key="4">
    <source>
        <dbReference type="EMBL" id="WBW72476.1"/>
    </source>
</evidence>
<proteinExistence type="predicted"/>
<gene>
    <name evidence="4" type="primary">vip1</name>
    <name evidence="4" type="ORF">SOMG_01851</name>
</gene>
<feature type="compositionally biased region" description="Basic and acidic residues" evidence="2">
    <location>
        <begin position="220"/>
        <end position="233"/>
    </location>
</feature>
<organism evidence="4 5">
    <name type="scientific">Schizosaccharomyces osmophilus</name>
    <dbReference type="NCBI Taxonomy" id="2545709"/>
    <lineage>
        <taxon>Eukaryota</taxon>
        <taxon>Fungi</taxon>
        <taxon>Dikarya</taxon>
        <taxon>Ascomycota</taxon>
        <taxon>Taphrinomycotina</taxon>
        <taxon>Schizosaccharomycetes</taxon>
        <taxon>Schizosaccharomycetales</taxon>
        <taxon>Schizosaccharomycetaceae</taxon>
        <taxon>Schizosaccharomyces</taxon>
    </lineage>
</organism>
<dbReference type="CDD" id="cd12268">
    <property type="entry name" value="RRM_Vip1"/>
    <property type="match status" value="1"/>
</dbReference>
<evidence type="ECO:0000256" key="1">
    <source>
        <dbReference type="PROSITE-ProRule" id="PRU00176"/>
    </source>
</evidence>
<dbReference type="AlphaFoldDB" id="A0AAE9WA29"/>
<feature type="compositionally biased region" description="Low complexity" evidence="2">
    <location>
        <begin position="239"/>
        <end position="249"/>
    </location>
</feature>
<evidence type="ECO:0000259" key="3">
    <source>
        <dbReference type="PROSITE" id="PS50102"/>
    </source>
</evidence>
<keyword evidence="1" id="KW-0694">RNA-binding</keyword>
<dbReference type="InterPro" id="IPR034358">
    <property type="entry name" value="Vip1_RRM"/>
</dbReference>
<dbReference type="SMART" id="SM00360">
    <property type="entry name" value="RRM"/>
    <property type="match status" value="1"/>
</dbReference>
<dbReference type="PANTHER" id="PTHR32343">
    <property type="entry name" value="SERINE/ARGININE-RICH SPLICING FACTOR"/>
    <property type="match status" value="1"/>
</dbReference>
<dbReference type="EMBL" id="CP115611">
    <property type="protein sequence ID" value="WBW72476.1"/>
    <property type="molecule type" value="Genomic_DNA"/>
</dbReference>